<dbReference type="Pfam" id="PF00078">
    <property type="entry name" value="RVT_1"/>
    <property type="match status" value="1"/>
</dbReference>
<dbReference type="PANTHER" id="PTHR11742:SF6">
    <property type="entry name" value="MANNOSYL-OLIGOSACCHARIDE ALPHA-1,2-MANNOSIDASE IA-RELATED"/>
    <property type="match status" value="1"/>
</dbReference>
<sequence length="317" mass="35380">MGRQILDASLIANEVIDAWQKREERGLICKLDIEKAYDSLNWQFLMKVMRKMGSDQSGWVGWLRQGDPLSPYLFVMGMEVLSNLIRRAVEGGFLSGCRIRGGGRQPVHVSHLLRVRVKDQFGESEIIPVGEVEEMEEMAAEIGCKVGSMPSVYLGLPLGAPNKSTAVWDGVEEKMKKKTCALETSIYFQSAVPKVSSPYGMAAHRNGTVEDMWDQNVGQGDWDGDSILADSGTEQLEFIALSQRTGDPKYQKKVENVIIELNKTFPADGLLPIYINPHRGTSSYSTITFGAMGDSFYEYLLKVWIQGNKTAAVKHYR</sequence>
<dbReference type="Proteomes" id="UP000288805">
    <property type="component" value="Unassembled WGS sequence"/>
</dbReference>
<dbReference type="InterPro" id="IPR001382">
    <property type="entry name" value="Glyco_hydro_47"/>
</dbReference>
<dbReference type="InterPro" id="IPR036026">
    <property type="entry name" value="Seven-hairpin_glycosidases"/>
</dbReference>
<comment type="pathway">
    <text evidence="2">Protein modification; protein glycosylation.</text>
</comment>
<keyword evidence="4" id="KW-0378">Hydrolase</keyword>
<organism evidence="7 8">
    <name type="scientific">Vitis vinifera</name>
    <name type="common">Grape</name>
    <dbReference type="NCBI Taxonomy" id="29760"/>
    <lineage>
        <taxon>Eukaryota</taxon>
        <taxon>Viridiplantae</taxon>
        <taxon>Streptophyta</taxon>
        <taxon>Embryophyta</taxon>
        <taxon>Tracheophyta</taxon>
        <taxon>Spermatophyta</taxon>
        <taxon>Magnoliopsida</taxon>
        <taxon>eudicotyledons</taxon>
        <taxon>Gunneridae</taxon>
        <taxon>Pentapetalae</taxon>
        <taxon>rosids</taxon>
        <taxon>Vitales</taxon>
        <taxon>Vitaceae</taxon>
        <taxon>Viteae</taxon>
        <taxon>Vitis</taxon>
    </lineage>
</organism>
<dbReference type="GO" id="GO:0005509">
    <property type="term" value="F:calcium ion binding"/>
    <property type="evidence" value="ECO:0007669"/>
    <property type="project" value="InterPro"/>
</dbReference>
<dbReference type="GO" id="GO:0012505">
    <property type="term" value="C:endomembrane system"/>
    <property type="evidence" value="ECO:0007669"/>
    <property type="project" value="UniProtKB-ARBA"/>
</dbReference>
<name>A0A438BST8_VITVI</name>
<evidence type="ECO:0000256" key="1">
    <source>
        <dbReference type="ARBA" id="ARBA00001913"/>
    </source>
</evidence>
<comment type="cofactor">
    <cofactor evidence="1">
        <name>Ca(2+)</name>
        <dbReference type="ChEBI" id="CHEBI:29108"/>
    </cofactor>
</comment>
<comment type="caution">
    <text evidence="7">The sequence shown here is derived from an EMBL/GenBank/DDBJ whole genome shotgun (WGS) entry which is preliminary data.</text>
</comment>
<dbReference type="GO" id="GO:0005975">
    <property type="term" value="P:carbohydrate metabolic process"/>
    <property type="evidence" value="ECO:0007669"/>
    <property type="project" value="InterPro"/>
</dbReference>
<evidence type="ECO:0000256" key="5">
    <source>
        <dbReference type="ARBA" id="ARBA00023157"/>
    </source>
</evidence>
<dbReference type="SUPFAM" id="SSF48225">
    <property type="entry name" value="Seven-hairpin glycosidases"/>
    <property type="match status" value="1"/>
</dbReference>
<comment type="similarity">
    <text evidence="3">Belongs to the glycosyl hydrolase 47 family.</text>
</comment>
<dbReference type="InterPro" id="IPR050749">
    <property type="entry name" value="Glycosyl_Hydrolase_47"/>
</dbReference>
<accession>A0A438BST8</accession>
<proteinExistence type="inferred from homology"/>
<dbReference type="GO" id="GO:0004571">
    <property type="term" value="F:mannosyl-oligosaccharide 1,2-alpha-mannosidase activity"/>
    <property type="evidence" value="ECO:0007669"/>
    <property type="project" value="InterPro"/>
</dbReference>
<dbReference type="AlphaFoldDB" id="A0A438BST8"/>
<dbReference type="Gene3D" id="1.50.10.10">
    <property type="match status" value="1"/>
</dbReference>
<feature type="domain" description="Reverse transcriptase" evidence="6">
    <location>
        <begin position="17"/>
        <end position="88"/>
    </location>
</feature>
<evidence type="ECO:0000259" key="6">
    <source>
        <dbReference type="Pfam" id="PF00078"/>
    </source>
</evidence>
<evidence type="ECO:0000256" key="4">
    <source>
        <dbReference type="ARBA" id="ARBA00022801"/>
    </source>
</evidence>
<dbReference type="Pfam" id="PF01532">
    <property type="entry name" value="Glyco_hydro_47"/>
    <property type="match status" value="1"/>
</dbReference>
<dbReference type="PANTHER" id="PTHR11742">
    <property type="entry name" value="MANNOSYL-OLIGOSACCHARIDE ALPHA-1,2-MANNOSIDASE-RELATED"/>
    <property type="match status" value="1"/>
</dbReference>
<dbReference type="InterPro" id="IPR012341">
    <property type="entry name" value="6hp_glycosidase-like_sf"/>
</dbReference>
<dbReference type="InterPro" id="IPR000477">
    <property type="entry name" value="RT_dom"/>
</dbReference>
<evidence type="ECO:0000313" key="7">
    <source>
        <dbReference type="EMBL" id="RVW13930.1"/>
    </source>
</evidence>
<dbReference type="GO" id="GO:0016020">
    <property type="term" value="C:membrane"/>
    <property type="evidence" value="ECO:0007669"/>
    <property type="project" value="InterPro"/>
</dbReference>
<keyword evidence="5" id="KW-1015">Disulfide bond</keyword>
<evidence type="ECO:0000256" key="2">
    <source>
        <dbReference type="ARBA" id="ARBA00004922"/>
    </source>
</evidence>
<protein>
    <submittedName>
        <fullName evidence="7">Mannosyl-oligosaccharide 1,2-alpha-mannosidase MNS1</fullName>
    </submittedName>
</protein>
<evidence type="ECO:0000313" key="8">
    <source>
        <dbReference type="Proteomes" id="UP000288805"/>
    </source>
</evidence>
<gene>
    <name evidence="7" type="primary">MNS1_7</name>
    <name evidence="7" type="ORF">CK203_089984</name>
</gene>
<reference evidence="7 8" key="1">
    <citation type="journal article" date="2018" name="PLoS Genet.">
        <title>Population sequencing reveals clonal diversity and ancestral inbreeding in the grapevine cultivar Chardonnay.</title>
        <authorList>
            <person name="Roach M.J."/>
            <person name="Johnson D.L."/>
            <person name="Bohlmann J."/>
            <person name="van Vuuren H.J."/>
            <person name="Jones S.J."/>
            <person name="Pretorius I.S."/>
            <person name="Schmidt S.A."/>
            <person name="Borneman A.R."/>
        </authorList>
    </citation>
    <scope>NUCLEOTIDE SEQUENCE [LARGE SCALE GENOMIC DNA]</scope>
    <source>
        <strain evidence="8">cv. Chardonnay</strain>
        <tissue evidence="7">Leaf</tissue>
    </source>
</reference>
<dbReference type="EMBL" id="QGNW01002643">
    <property type="protein sequence ID" value="RVW13930.1"/>
    <property type="molecule type" value="Genomic_DNA"/>
</dbReference>
<evidence type="ECO:0000256" key="3">
    <source>
        <dbReference type="ARBA" id="ARBA00007658"/>
    </source>
</evidence>